<evidence type="ECO:0000256" key="1">
    <source>
        <dbReference type="SAM" id="Coils"/>
    </source>
</evidence>
<organism evidence="3">
    <name type="scientific">Oryza brachyantha</name>
    <name type="common">malo sina</name>
    <dbReference type="NCBI Taxonomy" id="4533"/>
    <lineage>
        <taxon>Eukaryota</taxon>
        <taxon>Viridiplantae</taxon>
        <taxon>Streptophyta</taxon>
        <taxon>Embryophyta</taxon>
        <taxon>Tracheophyta</taxon>
        <taxon>Spermatophyta</taxon>
        <taxon>Magnoliopsida</taxon>
        <taxon>Liliopsida</taxon>
        <taxon>Poales</taxon>
        <taxon>Poaceae</taxon>
        <taxon>BOP clade</taxon>
        <taxon>Oryzoideae</taxon>
        <taxon>Oryzeae</taxon>
        <taxon>Oryzinae</taxon>
        <taxon>Oryza</taxon>
    </lineage>
</organism>
<reference evidence="3" key="1">
    <citation type="journal article" date="2013" name="Nat. Commun.">
        <title>Whole-genome sequencing of Oryza brachyantha reveals mechanisms underlying Oryza genome evolution.</title>
        <authorList>
            <person name="Chen J."/>
            <person name="Huang Q."/>
            <person name="Gao D."/>
            <person name="Wang J."/>
            <person name="Lang Y."/>
            <person name="Liu T."/>
            <person name="Li B."/>
            <person name="Bai Z."/>
            <person name="Luis Goicoechea J."/>
            <person name="Liang C."/>
            <person name="Chen C."/>
            <person name="Zhang W."/>
            <person name="Sun S."/>
            <person name="Liao Y."/>
            <person name="Zhang X."/>
            <person name="Yang L."/>
            <person name="Song C."/>
            <person name="Wang M."/>
            <person name="Shi J."/>
            <person name="Liu G."/>
            <person name="Liu J."/>
            <person name="Zhou H."/>
            <person name="Zhou W."/>
            <person name="Yu Q."/>
            <person name="An N."/>
            <person name="Chen Y."/>
            <person name="Cai Q."/>
            <person name="Wang B."/>
            <person name="Liu B."/>
            <person name="Min J."/>
            <person name="Huang Y."/>
            <person name="Wu H."/>
            <person name="Li Z."/>
            <person name="Zhang Y."/>
            <person name="Yin Y."/>
            <person name="Song W."/>
            <person name="Jiang J."/>
            <person name="Jackson S.A."/>
            <person name="Wing R.A."/>
            <person name="Wang J."/>
            <person name="Chen M."/>
        </authorList>
    </citation>
    <scope>NUCLEOTIDE SEQUENCE [LARGE SCALE GENOMIC DNA]</scope>
    <source>
        <strain evidence="3">cv. IRGC 101232</strain>
    </source>
</reference>
<accession>J3M9J8</accession>
<evidence type="ECO:0000259" key="2">
    <source>
        <dbReference type="Pfam" id="PF20241"/>
    </source>
</evidence>
<dbReference type="Pfam" id="PF20241">
    <property type="entry name" value="DUF6598"/>
    <property type="match status" value="1"/>
</dbReference>
<dbReference type="Proteomes" id="UP000006038">
    <property type="component" value="Chromosome 5"/>
</dbReference>
<evidence type="ECO:0000313" key="4">
    <source>
        <dbReference type="Proteomes" id="UP000006038"/>
    </source>
</evidence>
<keyword evidence="1" id="KW-0175">Coiled coil</keyword>
<dbReference type="PANTHER" id="PTHR33065:SF130">
    <property type="entry name" value="OS05G0554800 PROTEIN"/>
    <property type="match status" value="1"/>
</dbReference>
<evidence type="ECO:0000313" key="3">
    <source>
        <dbReference type="EnsemblPlants" id="OB05G32720.1"/>
    </source>
</evidence>
<sequence length="904" mass="103334">MEVADARATSHGGFSIPIVLKEKGHHQEEEEIHLHLLKQLLTPFILVPGDDPVRREWMHAKPTRGKERDSAPPRRCHRLFRIKLSVRRGQALWSHKETPRFSAEREGGGPLRLVRLVADGSRLELEDDGGQLGAISFFRLKPSQSGLSGKGETLDRDSVPMRVVAVIRRFPGPGGDCIALISKLWSARLGVRLHDKLFLLPPGNATVTITFSERWFRVPSKWSEQKLYTRVGHDFVNITATLEELARTLYQMYEQEEQEKMILSKKQEQERRRQEELNRKSDELEMKPMAYIPLGHGDIKWESSDEAMLRRFELSLGTNREVFCNFVEQECPQDMRWRLACYDRFVLPLTTVELQVVGFVEGYLDPKTFDFIEQRGQTETLRAVAMVSVSPQVDQILSFKFLADNLAIRLNDGTILTGWTGITVSIHCGDDDDDDNSCTFLSCTSAESSTHQILEWKNDGKNPIPCSCLLVQLNRKLRQVNATMTSREEQDFGLSSIFASEAEEDQGLLYHHMQQENDDLRHNVLSLSGKLSVEGEGEGEYSLLFESPGESDWVKVSEPYVPKFPTDEEIRMREEWRKERLKLVMEPITQPVPEPRRGWNYFMCKPGSRSTRRAELPVREPFAGFHYWILSDKLESKLHPKRKLYPRLVCLEWCTCSPSRMLQVYTLEIIVADSLHSCKLDISGFVAIRDFRDEQRNYIFNREMDHPLTVQSQHGVLRLPTLSPRRAIDSNSDILLEFNLEMKRTGDGIDSYHELIQGVVEHPSLEGRRWSRVNELSILPCGNHSTPVMRLKLAMISKGVEATIELQALILPPEGIGLRCTARAGWIDDDIELFDGKYGGGDNTSLQFVVATELHGDMEIYLEGVFNGVSKAWCLGFVPKFHALFSQEVDFQFAQLSLTVAWSM</sequence>
<reference evidence="3" key="2">
    <citation type="submission" date="2013-04" db="UniProtKB">
        <authorList>
            <consortium name="EnsemblPlants"/>
        </authorList>
    </citation>
    <scope>IDENTIFICATION</scope>
</reference>
<dbReference type="Gramene" id="OB05G32720.1">
    <property type="protein sequence ID" value="OB05G32720.1"/>
    <property type="gene ID" value="OB05G32720"/>
</dbReference>
<dbReference type="PANTHER" id="PTHR33065">
    <property type="entry name" value="OS07G0486400 PROTEIN"/>
    <property type="match status" value="1"/>
</dbReference>
<dbReference type="GeneID" id="102701827"/>
<dbReference type="KEGG" id="obr:102701827"/>
<feature type="domain" description="DUF6598" evidence="2">
    <location>
        <begin position="661"/>
        <end position="899"/>
    </location>
</feature>
<name>J3M9J8_ORYBR</name>
<dbReference type="AlphaFoldDB" id="J3M9J8"/>
<dbReference type="OrthoDB" id="622947at2759"/>
<dbReference type="eggNOG" id="ENOG502R3RK">
    <property type="taxonomic scope" value="Eukaryota"/>
</dbReference>
<proteinExistence type="predicted"/>
<dbReference type="HOGENOM" id="CLU_317219_0_0_1"/>
<keyword evidence="4" id="KW-1185">Reference proteome</keyword>
<protein>
    <recommendedName>
        <fullName evidence="2">DUF6598 domain-containing protein</fullName>
    </recommendedName>
</protein>
<dbReference type="InterPro" id="IPR046533">
    <property type="entry name" value="DUF6598"/>
</dbReference>
<dbReference type="EnsemblPlants" id="OB05G32720.1">
    <property type="protein sequence ID" value="OB05G32720.1"/>
    <property type="gene ID" value="OB05G32720"/>
</dbReference>
<dbReference type="OMA" id="GQALWSH"/>
<feature type="coiled-coil region" evidence="1">
    <location>
        <begin position="253"/>
        <end position="287"/>
    </location>
</feature>